<evidence type="ECO:0000256" key="2">
    <source>
        <dbReference type="ARBA" id="ARBA00010663"/>
    </source>
</evidence>
<accession>A0A8X6U3Q6</accession>
<protein>
    <submittedName>
        <fullName evidence="10">Gonadotropin-releasing hormone II receptor</fullName>
    </submittedName>
</protein>
<dbReference type="InterPro" id="IPR017452">
    <property type="entry name" value="GPCR_Rhodpsn_7TM"/>
</dbReference>
<dbReference type="Proteomes" id="UP000887013">
    <property type="component" value="Unassembled WGS sequence"/>
</dbReference>
<gene>
    <name evidence="10" type="primary">NCL1_40070</name>
    <name evidence="10" type="ORF">NPIL_469381</name>
</gene>
<dbReference type="SUPFAM" id="SSF81321">
    <property type="entry name" value="Family A G protein-coupled receptor-like"/>
    <property type="match status" value="1"/>
</dbReference>
<dbReference type="Pfam" id="PF00001">
    <property type="entry name" value="7tm_1"/>
    <property type="match status" value="1"/>
</dbReference>
<keyword evidence="5 8" id="KW-1133">Transmembrane helix</keyword>
<keyword evidence="4 8" id="KW-0812">Transmembrane</keyword>
<evidence type="ECO:0000313" key="10">
    <source>
        <dbReference type="EMBL" id="GFT87877.1"/>
    </source>
</evidence>
<keyword evidence="7 10" id="KW-0675">Receptor</keyword>
<dbReference type="Gene3D" id="1.20.1070.10">
    <property type="entry name" value="Rhodopsin 7-helix transmembrane proteins"/>
    <property type="match status" value="1"/>
</dbReference>
<keyword evidence="3" id="KW-1003">Cell membrane</keyword>
<organism evidence="10 11">
    <name type="scientific">Nephila pilipes</name>
    <name type="common">Giant wood spider</name>
    <name type="synonym">Nephila maculata</name>
    <dbReference type="NCBI Taxonomy" id="299642"/>
    <lineage>
        <taxon>Eukaryota</taxon>
        <taxon>Metazoa</taxon>
        <taxon>Ecdysozoa</taxon>
        <taxon>Arthropoda</taxon>
        <taxon>Chelicerata</taxon>
        <taxon>Arachnida</taxon>
        <taxon>Araneae</taxon>
        <taxon>Araneomorphae</taxon>
        <taxon>Entelegynae</taxon>
        <taxon>Araneoidea</taxon>
        <taxon>Nephilidae</taxon>
        <taxon>Nephila</taxon>
    </lineage>
</organism>
<comment type="similarity">
    <text evidence="2">Belongs to the G-protein coupled receptor 1 family.</text>
</comment>
<dbReference type="PANTHER" id="PTHR24241">
    <property type="entry name" value="NEUROPEPTIDE RECEPTOR-RELATED G-PROTEIN COUPLED RECEPTOR"/>
    <property type="match status" value="1"/>
</dbReference>
<sequence length="192" mass="22253">MAYKIFCLMVVDGVPLAIITFCCFGILWKISRRSKYRDAEVTQKPHYRRRLGLKRTHFASMEKARARTLQMTVIFVMTYFVCWTPYVVMALWYLFNPGSAEKVDARIQSSLFMLALSNTCFNPMIYGSYVLDLKQMLTKCCCKGPSAITVFGSCTQVTIDKEIPFFEPVYRDVSVHFNEKSSDTYTVPFKER</sequence>
<evidence type="ECO:0000256" key="3">
    <source>
        <dbReference type="ARBA" id="ARBA00022475"/>
    </source>
</evidence>
<dbReference type="GO" id="GO:0004930">
    <property type="term" value="F:G protein-coupled receptor activity"/>
    <property type="evidence" value="ECO:0007669"/>
    <property type="project" value="InterPro"/>
</dbReference>
<feature type="transmembrane region" description="Helical" evidence="8">
    <location>
        <begin position="6"/>
        <end position="28"/>
    </location>
</feature>
<proteinExistence type="inferred from homology"/>
<keyword evidence="11" id="KW-1185">Reference proteome</keyword>
<comment type="subcellular location">
    <subcellularLocation>
        <location evidence="1">Cell membrane</location>
        <topology evidence="1">Multi-pass membrane protein</topology>
    </subcellularLocation>
</comment>
<reference evidence="10" key="1">
    <citation type="submission" date="2020-08" db="EMBL/GenBank/DDBJ databases">
        <title>Multicomponent nature underlies the extraordinary mechanical properties of spider dragline silk.</title>
        <authorList>
            <person name="Kono N."/>
            <person name="Nakamura H."/>
            <person name="Mori M."/>
            <person name="Yoshida Y."/>
            <person name="Ohtoshi R."/>
            <person name="Malay A.D."/>
            <person name="Moran D.A.P."/>
            <person name="Tomita M."/>
            <person name="Numata K."/>
            <person name="Arakawa K."/>
        </authorList>
    </citation>
    <scope>NUCLEOTIDE SEQUENCE</scope>
</reference>
<evidence type="ECO:0000259" key="9">
    <source>
        <dbReference type="PROSITE" id="PS50262"/>
    </source>
</evidence>
<name>A0A8X6U3Q6_NEPPI</name>
<evidence type="ECO:0000256" key="6">
    <source>
        <dbReference type="ARBA" id="ARBA00023136"/>
    </source>
</evidence>
<feature type="transmembrane region" description="Helical" evidence="8">
    <location>
        <begin position="73"/>
        <end position="95"/>
    </location>
</feature>
<evidence type="ECO:0000256" key="4">
    <source>
        <dbReference type="ARBA" id="ARBA00022692"/>
    </source>
</evidence>
<feature type="domain" description="G-protein coupled receptors family 1 profile" evidence="9">
    <location>
        <begin position="1"/>
        <end position="126"/>
    </location>
</feature>
<dbReference type="InterPro" id="IPR000276">
    <property type="entry name" value="GPCR_Rhodpsn"/>
</dbReference>
<dbReference type="AlphaFoldDB" id="A0A8X6U3Q6"/>
<comment type="caution">
    <text evidence="10">The sequence shown here is derived from an EMBL/GenBank/DDBJ whole genome shotgun (WGS) entry which is preliminary data.</text>
</comment>
<dbReference type="GO" id="GO:0042277">
    <property type="term" value="F:peptide binding"/>
    <property type="evidence" value="ECO:0007669"/>
    <property type="project" value="TreeGrafter"/>
</dbReference>
<dbReference type="EMBL" id="BMAW01120154">
    <property type="protein sequence ID" value="GFT87877.1"/>
    <property type="molecule type" value="Genomic_DNA"/>
</dbReference>
<dbReference type="OrthoDB" id="6422738at2759"/>
<evidence type="ECO:0000256" key="1">
    <source>
        <dbReference type="ARBA" id="ARBA00004651"/>
    </source>
</evidence>
<evidence type="ECO:0000313" key="11">
    <source>
        <dbReference type="Proteomes" id="UP000887013"/>
    </source>
</evidence>
<dbReference type="GO" id="GO:0032870">
    <property type="term" value="P:cellular response to hormone stimulus"/>
    <property type="evidence" value="ECO:0007669"/>
    <property type="project" value="TreeGrafter"/>
</dbReference>
<dbReference type="PROSITE" id="PS50262">
    <property type="entry name" value="G_PROTEIN_RECEP_F1_2"/>
    <property type="match status" value="1"/>
</dbReference>
<evidence type="ECO:0000256" key="7">
    <source>
        <dbReference type="ARBA" id="ARBA00023170"/>
    </source>
</evidence>
<keyword evidence="6 8" id="KW-0472">Membrane</keyword>
<evidence type="ECO:0000256" key="5">
    <source>
        <dbReference type="ARBA" id="ARBA00022989"/>
    </source>
</evidence>
<dbReference type="GO" id="GO:0005886">
    <property type="term" value="C:plasma membrane"/>
    <property type="evidence" value="ECO:0007669"/>
    <property type="project" value="UniProtKB-SubCell"/>
</dbReference>
<dbReference type="PRINTS" id="PR00237">
    <property type="entry name" value="GPCRRHODOPSN"/>
</dbReference>
<evidence type="ECO:0000256" key="8">
    <source>
        <dbReference type="SAM" id="Phobius"/>
    </source>
</evidence>
<feature type="transmembrane region" description="Helical" evidence="8">
    <location>
        <begin position="107"/>
        <end position="129"/>
    </location>
</feature>
<dbReference type="PANTHER" id="PTHR24241:SF190">
    <property type="entry name" value="CARDIOACCELERATORY PEPTIDE RECEPTOR-LIKE PROTEIN"/>
    <property type="match status" value="1"/>
</dbReference>